<protein>
    <recommendedName>
        <fullName evidence="3">Polyprotein</fullName>
    </recommendedName>
</protein>
<organism evidence="1 2">
    <name type="scientific">Clavelina lepadiformis</name>
    <name type="common">Light-bulb sea squirt</name>
    <name type="synonym">Ascidia lepadiformis</name>
    <dbReference type="NCBI Taxonomy" id="159417"/>
    <lineage>
        <taxon>Eukaryota</taxon>
        <taxon>Metazoa</taxon>
        <taxon>Chordata</taxon>
        <taxon>Tunicata</taxon>
        <taxon>Ascidiacea</taxon>
        <taxon>Aplousobranchia</taxon>
        <taxon>Clavelinidae</taxon>
        <taxon>Clavelina</taxon>
    </lineage>
</organism>
<accession>A0ABP0FJD0</accession>
<sequence>MTLPNIQVYADLTYVKSIQKYCLGRVMNEPMSTHDRYVEYQLGHVLANVLDVQKLNNIPHIAQPSPYYRKIREIVEKYKLSKVELASPKLGNTYSRIIKESTPETQSSEKNRVKWARIHNPILPNYLKTFNYRCAWNLLPFRGKCGTFQINSDTSCAFCGIGPDTDYHNFRKCDKIKRLWVTVKMFAQKFANLNPAMTKIEDLESFNFKRIENEITDQTLSTLITMVKHQIWKTRNKFIYENKSPPTLDKLVTSIDRAFKYRLNQMVEGGRLELRLDPAFNLNDLMPPPMDPLTARHFAAGDCSRQRFAFRVVPPKYYFPYLPLSSVPSSTAKLARVSTEDDFKTKAKQCETLYVPYAPAVPSWIKPQSLRMSFSVPSSTVKLASVSTEDDFKTKAKKNLEQCETLYVPYAPAVPSWIEPQSLRMSLAVRNALRPVCTSSPVVDRTPVVKDVIVSIIRVRMSRSVRWTILRLVTLLPVTVPDSALLFVSCHLDINSHNFL</sequence>
<keyword evidence="2" id="KW-1185">Reference proteome</keyword>
<comment type="caution">
    <text evidence="1">The sequence shown here is derived from an EMBL/GenBank/DDBJ whole genome shotgun (WGS) entry which is preliminary data.</text>
</comment>
<reference evidence="1 2" key="1">
    <citation type="submission" date="2024-02" db="EMBL/GenBank/DDBJ databases">
        <authorList>
            <person name="Daric V."/>
            <person name="Darras S."/>
        </authorList>
    </citation>
    <scope>NUCLEOTIDE SEQUENCE [LARGE SCALE GENOMIC DNA]</scope>
</reference>
<proteinExistence type="predicted"/>
<gene>
    <name evidence="1" type="ORF">CVLEPA_LOCUS8440</name>
</gene>
<evidence type="ECO:0008006" key="3">
    <source>
        <dbReference type="Google" id="ProtNLM"/>
    </source>
</evidence>
<name>A0ABP0FJD0_CLALP</name>
<evidence type="ECO:0000313" key="2">
    <source>
        <dbReference type="Proteomes" id="UP001642483"/>
    </source>
</evidence>
<dbReference type="Proteomes" id="UP001642483">
    <property type="component" value="Unassembled WGS sequence"/>
</dbReference>
<evidence type="ECO:0000313" key="1">
    <source>
        <dbReference type="EMBL" id="CAK8678517.1"/>
    </source>
</evidence>
<dbReference type="EMBL" id="CAWYQH010000057">
    <property type="protein sequence ID" value="CAK8678517.1"/>
    <property type="molecule type" value="Genomic_DNA"/>
</dbReference>